<evidence type="ECO:0000259" key="6">
    <source>
        <dbReference type="PROSITE" id="PS50931"/>
    </source>
</evidence>
<protein>
    <submittedName>
        <fullName evidence="7">LysR family transcriptional regulator</fullName>
    </submittedName>
</protein>
<evidence type="ECO:0000313" key="7">
    <source>
        <dbReference type="EMBL" id="ATA21087.1"/>
    </source>
</evidence>
<evidence type="ECO:0000313" key="8">
    <source>
        <dbReference type="Proteomes" id="UP000217182"/>
    </source>
</evidence>
<dbReference type="GO" id="GO:0003700">
    <property type="term" value="F:DNA-binding transcription factor activity"/>
    <property type="evidence" value="ECO:0007669"/>
    <property type="project" value="InterPro"/>
</dbReference>
<gene>
    <name evidence="7" type="ORF">AWC35_18015</name>
</gene>
<keyword evidence="4" id="KW-0238">DNA-binding</keyword>
<keyword evidence="2" id="KW-0678">Repressor</keyword>
<dbReference type="PANTHER" id="PTHR30537:SF71">
    <property type="entry name" value="TRANSCRIPTIONAL REGULATORY PROTEIN"/>
    <property type="match status" value="1"/>
</dbReference>
<dbReference type="Gene3D" id="3.40.190.290">
    <property type="match status" value="1"/>
</dbReference>
<dbReference type="InterPro" id="IPR058163">
    <property type="entry name" value="LysR-type_TF_proteobact-type"/>
</dbReference>
<dbReference type="InterPro" id="IPR036390">
    <property type="entry name" value="WH_DNA-bd_sf"/>
</dbReference>
<dbReference type="Proteomes" id="UP000217182">
    <property type="component" value="Chromosome"/>
</dbReference>
<name>A0A250B4M4_9GAMM</name>
<dbReference type="InterPro" id="IPR036388">
    <property type="entry name" value="WH-like_DNA-bd_sf"/>
</dbReference>
<dbReference type="Pfam" id="PF00126">
    <property type="entry name" value="HTH_1"/>
    <property type="match status" value="1"/>
</dbReference>
<dbReference type="InterPro" id="IPR000847">
    <property type="entry name" value="LysR_HTH_N"/>
</dbReference>
<dbReference type="InterPro" id="IPR005119">
    <property type="entry name" value="LysR_subst-bd"/>
</dbReference>
<evidence type="ECO:0000256" key="2">
    <source>
        <dbReference type="ARBA" id="ARBA00022491"/>
    </source>
</evidence>
<sequence>MARLEINRSGELDVFVQVIEQGGFSAAARACGMTPSAVSKLITRLERRLGTRLLNRSTRQLQLTPEGCAFYERGVRILADLAEAERCASAHSTPRGRLRVNANVPFGHHFLLPLAPEFLARYPDVALDIVLTDEVIDILEQRTDVAVRAGPLKDSSLVARKLGQTRMMIVGAPDYLARNGMPTTPDELAHHNLLGANYVRAQPGWPLRYQGEDITVPIGGNAQASDGEALHRLALCGLGLARLAAFQVREDIAAGRLLPVLEACNPGDIEEIHAVFVGQGGYLPLRVRALLDFLVERVKIGTE</sequence>
<dbReference type="KEGG" id="gqu:AWC35_18015"/>
<dbReference type="OrthoDB" id="5671700at2"/>
<comment type="similarity">
    <text evidence="1">Belongs to the LysR transcriptional regulatory family.</text>
</comment>
<dbReference type="RefSeq" id="WP_095847669.1">
    <property type="nucleotide sequence ID" value="NZ_CP014136.1"/>
</dbReference>
<keyword evidence="8" id="KW-1185">Reference proteome</keyword>
<proteinExistence type="inferred from homology"/>
<keyword evidence="5" id="KW-0804">Transcription</keyword>
<dbReference type="SUPFAM" id="SSF53850">
    <property type="entry name" value="Periplasmic binding protein-like II"/>
    <property type="match status" value="1"/>
</dbReference>
<dbReference type="GO" id="GO:0043565">
    <property type="term" value="F:sequence-specific DNA binding"/>
    <property type="evidence" value="ECO:0007669"/>
    <property type="project" value="TreeGrafter"/>
</dbReference>
<dbReference type="EMBL" id="CP014136">
    <property type="protein sequence ID" value="ATA21087.1"/>
    <property type="molecule type" value="Genomic_DNA"/>
</dbReference>
<evidence type="ECO:0000256" key="5">
    <source>
        <dbReference type="ARBA" id="ARBA00023163"/>
    </source>
</evidence>
<dbReference type="SUPFAM" id="SSF46785">
    <property type="entry name" value="Winged helix' DNA-binding domain"/>
    <property type="match status" value="1"/>
</dbReference>
<evidence type="ECO:0000256" key="4">
    <source>
        <dbReference type="ARBA" id="ARBA00023125"/>
    </source>
</evidence>
<dbReference type="PANTHER" id="PTHR30537">
    <property type="entry name" value="HTH-TYPE TRANSCRIPTIONAL REGULATOR"/>
    <property type="match status" value="1"/>
</dbReference>
<reference evidence="7 8" key="1">
    <citation type="submission" date="2016-01" db="EMBL/GenBank/DDBJ databases">
        <authorList>
            <person name="Oliw E.H."/>
        </authorList>
    </citation>
    <scope>NUCLEOTIDE SEQUENCE [LARGE SCALE GENOMIC DNA]</scope>
    <source>
        <strain evidence="7 8">FRB97</strain>
    </source>
</reference>
<dbReference type="PROSITE" id="PS50931">
    <property type="entry name" value="HTH_LYSR"/>
    <property type="match status" value="1"/>
</dbReference>
<dbReference type="AlphaFoldDB" id="A0A250B4M4"/>
<dbReference type="Gene3D" id="1.10.10.10">
    <property type="entry name" value="Winged helix-like DNA-binding domain superfamily/Winged helix DNA-binding domain"/>
    <property type="match status" value="1"/>
</dbReference>
<dbReference type="Pfam" id="PF03466">
    <property type="entry name" value="LysR_substrate"/>
    <property type="match status" value="1"/>
</dbReference>
<dbReference type="GO" id="GO:0006351">
    <property type="term" value="P:DNA-templated transcription"/>
    <property type="evidence" value="ECO:0007669"/>
    <property type="project" value="TreeGrafter"/>
</dbReference>
<evidence type="ECO:0000256" key="3">
    <source>
        <dbReference type="ARBA" id="ARBA00023015"/>
    </source>
</evidence>
<organism evidence="7 8">
    <name type="scientific">Gibbsiella quercinecans</name>
    <dbReference type="NCBI Taxonomy" id="929813"/>
    <lineage>
        <taxon>Bacteria</taxon>
        <taxon>Pseudomonadati</taxon>
        <taxon>Pseudomonadota</taxon>
        <taxon>Gammaproteobacteria</taxon>
        <taxon>Enterobacterales</taxon>
        <taxon>Yersiniaceae</taxon>
        <taxon>Gibbsiella</taxon>
    </lineage>
</organism>
<feature type="domain" description="HTH lysR-type" evidence="6">
    <location>
        <begin position="12"/>
        <end position="64"/>
    </location>
</feature>
<accession>A0A250B4M4</accession>
<keyword evidence="3" id="KW-0805">Transcription regulation</keyword>
<dbReference type="FunFam" id="1.10.10.10:FF:000001">
    <property type="entry name" value="LysR family transcriptional regulator"/>
    <property type="match status" value="1"/>
</dbReference>
<evidence type="ECO:0000256" key="1">
    <source>
        <dbReference type="ARBA" id="ARBA00009437"/>
    </source>
</evidence>